<evidence type="ECO:0000313" key="6">
    <source>
        <dbReference type="EMBL" id="QEL63745.1"/>
    </source>
</evidence>
<accession>A0A5C1E4W0</accession>
<proteinExistence type="inferred from homology"/>
<keyword evidence="2" id="KW-0131">Cell cycle</keyword>
<reference evidence="6 7" key="1">
    <citation type="submission" date="2017-07" db="EMBL/GenBank/DDBJ databases">
        <title>Complete genome sequence of Oryzomicrobium terrae TPP412.</title>
        <authorList>
            <person name="Chiu L.-W."/>
            <person name="Lo K.-J."/>
            <person name="Tsai Y.-M."/>
            <person name="Lin S.-S."/>
            <person name="Kuo C.-H."/>
            <person name="Liu C.-T."/>
        </authorList>
    </citation>
    <scope>NUCLEOTIDE SEQUENCE [LARGE SCALE GENOMIC DNA]</scope>
    <source>
        <strain evidence="6 7">TPP412</strain>
    </source>
</reference>
<feature type="region of interest" description="Disordered" evidence="3">
    <location>
        <begin position="122"/>
        <end position="151"/>
    </location>
</feature>
<evidence type="ECO:0000313" key="7">
    <source>
        <dbReference type="Proteomes" id="UP000323671"/>
    </source>
</evidence>
<evidence type="ECO:0000256" key="1">
    <source>
        <dbReference type="ARBA" id="ARBA00022729"/>
    </source>
</evidence>
<dbReference type="KEGG" id="otr:OTERR_02690"/>
<keyword evidence="1 2" id="KW-0732">Signal</keyword>
<dbReference type="InterPro" id="IPR011990">
    <property type="entry name" value="TPR-like_helical_dom_sf"/>
</dbReference>
<evidence type="ECO:0000259" key="4">
    <source>
        <dbReference type="Pfam" id="PF13525"/>
    </source>
</evidence>
<dbReference type="HAMAP" id="MF_02066">
    <property type="entry name" value="CpoB"/>
    <property type="match status" value="1"/>
</dbReference>
<feature type="compositionally biased region" description="Low complexity" evidence="3">
    <location>
        <begin position="128"/>
        <end position="151"/>
    </location>
</feature>
<dbReference type="InterPro" id="IPR014162">
    <property type="entry name" value="CpoB_C"/>
</dbReference>
<comment type="function">
    <text evidence="2">Mediates coordination of peptidoglycan synthesis and outer membrane constriction during cell division.</text>
</comment>
<keyword evidence="2" id="KW-0175">Coiled coil</keyword>
<feature type="domain" description="YbgF trimerisation" evidence="5">
    <location>
        <begin position="60"/>
        <end position="127"/>
    </location>
</feature>
<sequence precursor="true">MAGLRPTSPHAPAARLSRTAAILAALLVAGLSAAPAAHAGMFDDDEARRQILDLKSESRARLDKLEAANRAQLELANQLDNLKSEVAQLRGQVEMLTYELQQAQQRQKDFYLDLDTRLRKLEPQTQTAGDTAPAASGGDAPAAGAPAKPAATPQAEAKEYEAALTLFKGGKYKEAANAFDAFGRAHPQSDFAPSAQFWLGNSFYAQRDCKKAISAEQVVLSKWPDHAKAPDALLTIANCQQELGDHKGANQTLDRLVVKYPDSRAAQSAKDRLKKK</sequence>
<dbReference type="InterPro" id="IPR032519">
    <property type="entry name" value="YbgF_tri"/>
</dbReference>
<dbReference type="Gene3D" id="1.25.40.10">
    <property type="entry name" value="Tetratricopeptide repeat domain"/>
    <property type="match status" value="1"/>
</dbReference>
<organism evidence="6 7">
    <name type="scientific">Oryzomicrobium terrae</name>
    <dbReference type="NCBI Taxonomy" id="1735038"/>
    <lineage>
        <taxon>Bacteria</taxon>
        <taxon>Pseudomonadati</taxon>
        <taxon>Pseudomonadota</taxon>
        <taxon>Betaproteobacteria</taxon>
        <taxon>Rhodocyclales</taxon>
        <taxon>Rhodocyclaceae</taxon>
        <taxon>Oryzomicrobium</taxon>
    </lineage>
</organism>
<dbReference type="InterPro" id="IPR034706">
    <property type="entry name" value="CpoB"/>
</dbReference>
<feature type="chain" id="PRO_5023420819" description="Cell division coordinator CpoB" evidence="2">
    <location>
        <begin position="40"/>
        <end position="276"/>
    </location>
</feature>
<gene>
    <name evidence="2" type="primary">cpoB</name>
    <name evidence="6" type="ORF">OTERR_02690</name>
</gene>
<dbReference type="GO" id="GO:0030288">
    <property type="term" value="C:outer membrane-bounded periplasmic space"/>
    <property type="evidence" value="ECO:0007669"/>
    <property type="project" value="UniProtKB-UniRule"/>
</dbReference>
<keyword evidence="7" id="KW-1185">Reference proteome</keyword>
<protein>
    <recommendedName>
        <fullName evidence="2">Cell division coordinator CpoB</fullName>
    </recommendedName>
</protein>
<dbReference type="InterPro" id="IPR039565">
    <property type="entry name" value="BamD-like"/>
</dbReference>
<dbReference type="SUPFAM" id="SSF48452">
    <property type="entry name" value="TPR-like"/>
    <property type="match status" value="1"/>
</dbReference>
<keyword evidence="2" id="KW-0132">Cell division</keyword>
<dbReference type="GO" id="GO:0070206">
    <property type="term" value="P:protein trimerization"/>
    <property type="evidence" value="ECO:0007669"/>
    <property type="project" value="InterPro"/>
</dbReference>
<comment type="similarity">
    <text evidence="2">Belongs to the CpoB family.</text>
</comment>
<dbReference type="Pfam" id="PF13525">
    <property type="entry name" value="YfiO"/>
    <property type="match status" value="1"/>
</dbReference>
<dbReference type="EMBL" id="CP022579">
    <property type="protein sequence ID" value="QEL63745.1"/>
    <property type="molecule type" value="Genomic_DNA"/>
</dbReference>
<feature type="signal peptide" evidence="2">
    <location>
        <begin position="1"/>
        <end position="39"/>
    </location>
</feature>
<dbReference type="Proteomes" id="UP000323671">
    <property type="component" value="Chromosome"/>
</dbReference>
<dbReference type="Pfam" id="PF16331">
    <property type="entry name" value="TolA_bind_tri"/>
    <property type="match status" value="1"/>
</dbReference>
<feature type="coiled-coil region" evidence="2">
    <location>
        <begin position="62"/>
        <end position="106"/>
    </location>
</feature>
<evidence type="ECO:0000256" key="2">
    <source>
        <dbReference type="HAMAP-Rule" id="MF_02066"/>
    </source>
</evidence>
<keyword evidence="2" id="KW-0574">Periplasm</keyword>
<evidence type="ECO:0000256" key="3">
    <source>
        <dbReference type="SAM" id="MobiDB-lite"/>
    </source>
</evidence>
<comment type="subcellular location">
    <subcellularLocation>
        <location evidence="2">Periplasm</location>
    </subcellularLocation>
</comment>
<dbReference type="GO" id="GO:0043093">
    <property type="term" value="P:FtsZ-dependent cytokinesis"/>
    <property type="evidence" value="ECO:0007669"/>
    <property type="project" value="UniProtKB-UniRule"/>
</dbReference>
<dbReference type="RefSeq" id="WP_149424617.1">
    <property type="nucleotide sequence ID" value="NZ_CP022579.1"/>
</dbReference>
<dbReference type="Gene3D" id="1.20.5.110">
    <property type="match status" value="1"/>
</dbReference>
<evidence type="ECO:0000259" key="5">
    <source>
        <dbReference type="Pfam" id="PF16331"/>
    </source>
</evidence>
<dbReference type="NCBIfam" id="TIGR02795">
    <property type="entry name" value="tol_pal_ybgF"/>
    <property type="match status" value="1"/>
</dbReference>
<dbReference type="AlphaFoldDB" id="A0A5C1E4W0"/>
<name>A0A5C1E4W0_9RHOO</name>
<feature type="domain" description="Outer membrane lipoprotein BamD-like" evidence="4">
    <location>
        <begin position="157"/>
        <end position="274"/>
    </location>
</feature>